<name>A0A7X5QRC9_9GAMM</name>
<accession>A0A7X5QRC9</accession>
<gene>
    <name evidence="2" type="ORF">HBF32_00720</name>
</gene>
<reference evidence="2 3" key="1">
    <citation type="journal article" date="2006" name="Int. J. Syst. Evol. Microbiol.">
        <title>Dyella yeojuensis sp. nov., isolated from greenhouse soil in Korea.</title>
        <authorList>
            <person name="Kim B.Y."/>
            <person name="Weon H.Y."/>
            <person name="Lee K.H."/>
            <person name="Seok S.J."/>
            <person name="Kwon S.W."/>
            <person name="Go S.J."/>
            <person name="Stackebrandt E."/>
        </authorList>
    </citation>
    <scope>NUCLEOTIDE SEQUENCE [LARGE SCALE GENOMIC DNA]</scope>
    <source>
        <strain evidence="2 3">DSM 17673</strain>
    </source>
</reference>
<feature type="transmembrane region" description="Helical" evidence="1">
    <location>
        <begin position="12"/>
        <end position="30"/>
    </location>
</feature>
<dbReference type="RefSeq" id="WP_166697727.1">
    <property type="nucleotide sequence ID" value="NZ_JAAQTL010000001.1"/>
</dbReference>
<organism evidence="2 3">
    <name type="scientific">Luteibacter yeojuensis</name>
    <dbReference type="NCBI Taxonomy" id="345309"/>
    <lineage>
        <taxon>Bacteria</taxon>
        <taxon>Pseudomonadati</taxon>
        <taxon>Pseudomonadota</taxon>
        <taxon>Gammaproteobacteria</taxon>
        <taxon>Lysobacterales</taxon>
        <taxon>Rhodanobacteraceae</taxon>
        <taxon>Luteibacter</taxon>
    </lineage>
</organism>
<evidence type="ECO:0000256" key="1">
    <source>
        <dbReference type="SAM" id="Phobius"/>
    </source>
</evidence>
<evidence type="ECO:0000313" key="3">
    <source>
        <dbReference type="Proteomes" id="UP000518878"/>
    </source>
</evidence>
<sequence length="58" mass="6536">MRRLNARSQRGSAMIEYIVVATFVVIVLVANPNVIKQLADALRDVYASFVYTLSASWF</sequence>
<dbReference type="EMBL" id="JAAQTL010000001">
    <property type="protein sequence ID" value="NID13990.1"/>
    <property type="molecule type" value="Genomic_DNA"/>
</dbReference>
<proteinExistence type="predicted"/>
<protein>
    <submittedName>
        <fullName evidence="2">Uncharacterized protein</fullName>
    </submittedName>
</protein>
<keyword evidence="1" id="KW-1133">Transmembrane helix</keyword>
<dbReference type="AlphaFoldDB" id="A0A7X5QRC9"/>
<comment type="caution">
    <text evidence="2">The sequence shown here is derived from an EMBL/GenBank/DDBJ whole genome shotgun (WGS) entry which is preliminary data.</text>
</comment>
<evidence type="ECO:0000313" key="2">
    <source>
        <dbReference type="EMBL" id="NID13990.1"/>
    </source>
</evidence>
<keyword evidence="3" id="KW-1185">Reference proteome</keyword>
<dbReference type="Proteomes" id="UP000518878">
    <property type="component" value="Unassembled WGS sequence"/>
</dbReference>
<keyword evidence="1" id="KW-0472">Membrane</keyword>
<keyword evidence="1" id="KW-0812">Transmembrane</keyword>